<name>A0A1G8JHQ9_9BACL</name>
<protein>
    <submittedName>
        <fullName evidence="1">Uncharacterized protein</fullName>
    </submittedName>
</protein>
<proteinExistence type="predicted"/>
<gene>
    <name evidence="1" type="ORF">SAMN05216192_104190</name>
</gene>
<keyword evidence="2" id="KW-1185">Reference proteome</keyword>
<accession>A0A1G8JHQ9</accession>
<sequence>MNSLRLGECVDVVGVEGGISVNSLRLESVWAWKAVLV</sequence>
<evidence type="ECO:0000313" key="1">
    <source>
        <dbReference type="EMBL" id="SDI30557.1"/>
    </source>
</evidence>
<dbReference type="Proteomes" id="UP000199050">
    <property type="component" value="Unassembled WGS sequence"/>
</dbReference>
<reference evidence="2" key="1">
    <citation type="submission" date="2016-10" db="EMBL/GenBank/DDBJ databases">
        <authorList>
            <person name="Varghese N."/>
            <person name="Submissions S."/>
        </authorList>
    </citation>
    <scope>NUCLEOTIDE SEQUENCE [LARGE SCALE GENOMIC DNA]</scope>
    <source>
        <strain evidence="2">CGMCC 1.11012</strain>
    </source>
</reference>
<dbReference type="AlphaFoldDB" id="A0A1G8JHQ9"/>
<evidence type="ECO:0000313" key="2">
    <source>
        <dbReference type="Proteomes" id="UP000199050"/>
    </source>
</evidence>
<organism evidence="1 2">
    <name type="scientific">Paenibacillus typhae</name>
    <dbReference type="NCBI Taxonomy" id="1174501"/>
    <lineage>
        <taxon>Bacteria</taxon>
        <taxon>Bacillati</taxon>
        <taxon>Bacillota</taxon>
        <taxon>Bacilli</taxon>
        <taxon>Bacillales</taxon>
        <taxon>Paenibacillaceae</taxon>
        <taxon>Paenibacillus</taxon>
    </lineage>
</organism>
<dbReference type="EMBL" id="FNDX01000004">
    <property type="protein sequence ID" value="SDI30557.1"/>
    <property type="molecule type" value="Genomic_DNA"/>
</dbReference>